<dbReference type="PANTHER" id="PTHR42709">
    <property type="entry name" value="ALKALINE PHOSPHATASE LIKE PROTEIN"/>
    <property type="match status" value="1"/>
</dbReference>
<dbReference type="PANTHER" id="PTHR42709:SF6">
    <property type="entry name" value="UNDECAPRENYL PHOSPHATE TRANSPORTER A"/>
    <property type="match status" value="1"/>
</dbReference>
<sequence length="176" mass="18937">MSHWFLATLAHLIHIATPVMHRYGLWGLVVILFIENMGVVFAPGEAVVVTAGFLAAKGAFGIAEALPLALLASVLGAYVAYGLGTRYGHAGLLRYGKYIGVKPVMVERVHELFRRYGAVIVIVGRYIVPLRQLQGYIAGSAEMGFRPFAIWSAIGAALWVGTWGGGGWWLAQSIPG</sequence>
<gene>
    <name evidence="8" type="ORF">C4900_05875</name>
</gene>
<keyword evidence="9" id="KW-1185">Reference proteome</keyword>
<dbReference type="RefSeq" id="WP_083995649.1">
    <property type="nucleotide sequence ID" value="NZ_CP080624.1"/>
</dbReference>
<dbReference type="AlphaFoldDB" id="A0A368HIQ7"/>
<keyword evidence="2" id="KW-1003">Cell membrane</keyword>
<evidence type="ECO:0000256" key="5">
    <source>
        <dbReference type="ARBA" id="ARBA00023136"/>
    </source>
</evidence>
<evidence type="ECO:0000313" key="9">
    <source>
        <dbReference type="Proteomes" id="UP000253250"/>
    </source>
</evidence>
<dbReference type="Pfam" id="PF09335">
    <property type="entry name" value="VTT_dom"/>
    <property type="match status" value="1"/>
</dbReference>
<dbReference type="OrthoDB" id="9780918at2"/>
<evidence type="ECO:0000259" key="7">
    <source>
        <dbReference type="Pfam" id="PF09335"/>
    </source>
</evidence>
<evidence type="ECO:0000256" key="1">
    <source>
        <dbReference type="ARBA" id="ARBA00004651"/>
    </source>
</evidence>
<organism evidence="8 9">
    <name type="scientific">Acidiferrobacter thiooxydans</name>
    <dbReference type="NCBI Taxonomy" id="163359"/>
    <lineage>
        <taxon>Bacteria</taxon>
        <taxon>Pseudomonadati</taxon>
        <taxon>Pseudomonadota</taxon>
        <taxon>Gammaproteobacteria</taxon>
        <taxon>Acidiferrobacterales</taxon>
        <taxon>Acidiferrobacteraceae</taxon>
        <taxon>Acidiferrobacter</taxon>
    </lineage>
</organism>
<keyword evidence="4 6" id="KW-1133">Transmembrane helix</keyword>
<dbReference type="Proteomes" id="UP000253250">
    <property type="component" value="Unassembled WGS sequence"/>
</dbReference>
<evidence type="ECO:0000256" key="3">
    <source>
        <dbReference type="ARBA" id="ARBA00022692"/>
    </source>
</evidence>
<feature type="transmembrane region" description="Helical" evidence="6">
    <location>
        <begin position="66"/>
        <end position="84"/>
    </location>
</feature>
<dbReference type="GO" id="GO:0005886">
    <property type="term" value="C:plasma membrane"/>
    <property type="evidence" value="ECO:0007669"/>
    <property type="project" value="UniProtKB-SubCell"/>
</dbReference>
<comment type="caution">
    <text evidence="8">The sequence shown here is derived from an EMBL/GenBank/DDBJ whole genome shotgun (WGS) entry which is preliminary data.</text>
</comment>
<dbReference type="EMBL" id="PSYR01000001">
    <property type="protein sequence ID" value="RCN59233.1"/>
    <property type="molecule type" value="Genomic_DNA"/>
</dbReference>
<reference evidence="8 9" key="1">
    <citation type="submission" date="2018-02" db="EMBL/GenBank/DDBJ databases">
        <title>Insights into the biology of acidophilic members of the Acidiferrobacteraceae family derived from comparative genomic analyses.</title>
        <authorList>
            <person name="Issotta F."/>
            <person name="Thyssen C."/>
            <person name="Mena C."/>
            <person name="Moya A."/>
            <person name="Bellenberg S."/>
            <person name="Sproer C."/>
            <person name="Covarrubias P.C."/>
            <person name="Sand W."/>
            <person name="Quatrini R."/>
            <person name="Vera M."/>
        </authorList>
    </citation>
    <scope>NUCLEOTIDE SEQUENCE [LARGE SCALE GENOMIC DNA]</scope>
    <source>
        <strain evidence="9">m-1</strain>
    </source>
</reference>
<name>A0A368HIQ7_9GAMM</name>
<dbReference type="InterPro" id="IPR032816">
    <property type="entry name" value="VTT_dom"/>
</dbReference>
<protein>
    <submittedName>
        <fullName evidence="8">DedA family protein</fullName>
    </submittedName>
</protein>
<feature type="transmembrane region" description="Helical" evidence="6">
    <location>
        <begin position="148"/>
        <end position="171"/>
    </location>
</feature>
<keyword evidence="5 6" id="KW-0472">Membrane</keyword>
<feature type="transmembrane region" description="Helical" evidence="6">
    <location>
        <begin position="25"/>
        <end position="54"/>
    </location>
</feature>
<evidence type="ECO:0000313" key="8">
    <source>
        <dbReference type="EMBL" id="RCN59233.1"/>
    </source>
</evidence>
<proteinExistence type="predicted"/>
<feature type="domain" description="VTT" evidence="7">
    <location>
        <begin position="43"/>
        <end position="164"/>
    </location>
</feature>
<evidence type="ECO:0000256" key="4">
    <source>
        <dbReference type="ARBA" id="ARBA00022989"/>
    </source>
</evidence>
<feature type="transmembrane region" description="Helical" evidence="6">
    <location>
        <begin position="112"/>
        <end position="128"/>
    </location>
</feature>
<dbReference type="InterPro" id="IPR051311">
    <property type="entry name" value="DedA_domain"/>
</dbReference>
<comment type="subcellular location">
    <subcellularLocation>
        <location evidence="1">Cell membrane</location>
        <topology evidence="1">Multi-pass membrane protein</topology>
    </subcellularLocation>
</comment>
<evidence type="ECO:0000256" key="6">
    <source>
        <dbReference type="SAM" id="Phobius"/>
    </source>
</evidence>
<evidence type="ECO:0000256" key="2">
    <source>
        <dbReference type="ARBA" id="ARBA00022475"/>
    </source>
</evidence>
<accession>A0A368HIQ7</accession>
<keyword evidence="3 6" id="KW-0812">Transmembrane</keyword>